<feature type="compositionally biased region" description="Polar residues" evidence="1">
    <location>
        <begin position="216"/>
        <end position="228"/>
    </location>
</feature>
<reference evidence="3" key="1">
    <citation type="submission" date="2024-06" db="EMBL/GenBank/DDBJ databases">
        <title>Multi-omics analyses provide insights into the biosynthesis of the anticancer antibiotic pleurotin in Hohenbuehelia grisea.</title>
        <authorList>
            <person name="Weaver J.A."/>
            <person name="Alberti F."/>
        </authorList>
    </citation>
    <scope>NUCLEOTIDE SEQUENCE [LARGE SCALE GENOMIC DNA]</scope>
    <source>
        <strain evidence="3">T-177</strain>
    </source>
</reference>
<feature type="region of interest" description="Disordered" evidence="1">
    <location>
        <begin position="200"/>
        <end position="256"/>
    </location>
</feature>
<dbReference type="EMBL" id="JASNQZ010000015">
    <property type="protein sequence ID" value="KAL0947402.1"/>
    <property type="molecule type" value="Genomic_DNA"/>
</dbReference>
<organism evidence="2 3">
    <name type="scientific">Hohenbuehelia grisea</name>
    <dbReference type="NCBI Taxonomy" id="104357"/>
    <lineage>
        <taxon>Eukaryota</taxon>
        <taxon>Fungi</taxon>
        <taxon>Dikarya</taxon>
        <taxon>Basidiomycota</taxon>
        <taxon>Agaricomycotina</taxon>
        <taxon>Agaricomycetes</taxon>
        <taxon>Agaricomycetidae</taxon>
        <taxon>Agaricales</taxon>
        <taxon>Pleurotineae</taxon>
        <taxon>Pleurotaceae</taxon>
        <taxon>Hohenbuehelia</taxon>
    </lineage>
</organism>
<feature type="region of interest" description="Disordered" evidence="1">
    <location>
        <begin position="147"/>
        <end position="182"/>
    </location>
</feature>
<feature type="compositionally biased region" description="Basic and acidic residues" evidence="1">
    <location>
        <begin position="55"/>
        <end position="71"/>
    </location>
</feature>
<feature type="compositionally biased region" description="Low complexity" evidence="1">
    <location>
        <begin position="31"/>
        <end position="41"/>
    </location>
</feature>
<feature type="compositionally biased region" description="Basic and acidic residues" evidence="1">
    <location>
        <begin position="247"/>
        <end position="256"/>
    </location>
</feature>
<feature type="region of interest" description="Disordered" evidence="1">
    <location>
        <begin position="30"/>
        <end position="93"/>
    </location>
</feature>
<proteinExistence type="predicted"/>
<evidence type="ECO:0000256" key="1">
    <source>
        <dbReference type="SAM" id="MobiDB-lite"/>
    </source>
</evidence>
<evidence type="ECO:0000313" key="2">
    <source>
        <dbReference type="EMBL" id="KAL0947402.1"/>
    </source>
</evidence>
<protein>
    <submittedName>
        <fullName evidence="2">Uncharacterized protein</fullName>
    </submittedName>
</protein>
<gene>
    <name evidence="2" type="ORF">HGRIS_013515</name>
</gene>
<dbReference type="Proteomes" id="UP001556367">
    <property type="component" value="Unassembled WGS sequence"/>
</dbReference>
<keyword evidence="3" id="KW-1185">Reference proteome</keyword>
<evidence type="ECO:0000313" key="3">
    <source>
        <dbReference type="Proteomes" id="UP001556367"/>
    </source>
</evidence>
<name>A0ABR3IVW6_9AGAR</name>
<comment type="caution">
    <text evidence="2">The sequence shown here is derived from an EMBL/GenBank/DDBJ whole genome shotgun (WGS) entry which is preliminary data.</text>
</comment>
<accession>A0ABR3IVW6</accession>
<sequence length="256" mass="27965">MNTHFIDNPLLVAPRPVRIATAPSLYIQHYRPPSRSIPSRSNLSAPTFAPTPVEQLEKLRITDDLTDDDQRASPLSPYDPPSDKPISPCASPRATLPSEALEEFLSILRPSCFPPTSPILRGRRTIPTLPYDRPSAYAYKRALVHQPKSDSLGGDEAGADRAPSRSAVTASPESAASERDELEDLPVRWYTSAALSSPVSRMHTRNPFQRHPSYEITLTSPLPTNGASLSPHPLEPAAIPLPLPTPDEIHEISPLA</sequence>